<evidence type="ECO:0000256" key="1">
    <source>
        <dbReference type="ARBA" id="ARBA00006987"/>
    </source>
</evidence>
<reference evidence="3 4" key="1">
    <citation type="submission" date="2020-07" db="EMBL/GenBank/DDBJ databases">
        <title>Sequencing the genomes of 1000 actinobacteria strains.</title>
        <authorList>
            <person name="Klenk H.-P."/>
        </authorList>
    </citation>
    <scope>NUCLEOTIDE SEQUENCE [LARGE SCALE GENOMIC DNA]</scope>
    <source>
        <strain evidence="3 4">DSM 15475</strain>
    </source>
</reference>
<organism evidence="3 4">
    <name type="scientific">Nesterenkonia xinjiangensis</name>
    <dbReference type="NCBI Taxonomy" id="225327"/>
    <lineage>
        <taxon>Bacteria</taxon>
        <taxon>Bacillati</taxon>
        <taxon>Actinomycetota</taxon>
        <taxon>Actinomycetes</taxon>
        <taxon>Micrococcales</taxon>
        <taxon>Micrococcaceae</taxon>
        <taxon>Nesterenkonia</taxon>
    </lineage>
</organism>
<keyword evidence="4" id="KW-1185">Reference proteome</keyword>
<accession>A0A7Z0K8M6</accession>
<dbReference type="SUPFAM" id="SSF53850">
    <property type="entry name" value="Periplasmic binding protein-like II"/>
    <property type="match status" value="1"/>
</dbReference>
<proteinExistence type="inferred from homology"/>
<dbReference type="Pfam" id="PF03401">
    <property type="entry name" value="TctC"/>
    <property type="match status" value="1"/>
</dbReference>
<dbReference type="Gene3D" id="3.40.190.10">
    <property type="entry name" value="Periplasmic binding protein-like II"/>
    <property type="match status" value="1"/>
</dbReference>
<evidence type="ECO:0000313" key="3">
    <source>
        <dbReference type="EMBL" id="NYJ77809.1"/>
    </source>
</evidence>
<dbReference type="InterPro" id="IPR042100">
    <property type="entry name" value="Bug_dom1"/>
</dbReference>
<dbReference type="InterPro" id="IPR005064">
    <property type="entry name" value="BUG"/>
</dbReference>
<dbReference type="Gene3D" id="3.40.190.150">
    <property type="entry name" value="Bordetella uptake gene, domain 1"/>
    <property type="match status" value="1"/>
</dbReference>
<dbReference type="PIRSF" id="PIRSF017082">
    <property type="entry name" value="YflP"/>
    <property type="match status" value="1"/>
</dbReference>
<dbReference type="PANTHER" id="PTHR42928:SF5">
    <property type="entry name" value="BLR1237 PROTEIN"/>
    <property type="match status" value="1"/>
</dbReference>
<gene>
    <name evidence="3" type="ORF">HNR09_001220</name>
</gene>
<dbReference type="AlphaFoldDB" id="A0A7Z0K8M6"/>
<comment type="similarity">
    <text evidence="1">Belongs to the UPF0065 (bug) family.</text>
</comment>
<sequence length="348" mass="36314">MTPADTSGGPLPRSAPRARPARRLLAPMTALGLASALAACGGVTDGGGDSEDFPQEPVRMTVGYDAGGPADVIARALAEGSQDSFGVAMPVENQPGANGALAVKDIAGRDADGYELTLLNASLMTITPLAVSDEEAVSWDEVDVVMSLVQNDYVLIATEDSDIDTLGDMVEAEEPITYGTTGVGTGSQLAQLALFGEAGIDGTEVPFDSGPPALTAVMGGQVEVGTVHIGDAMPQILAGTVKPILIFSEERNEHLPDTPTAAEEGHDIPVTQYSAVGLPAGADDDVVATLQEGFQEIVQTDDWQDFLDSNYLVRAESPGDEVEQEWAELGERYAEFAEEYDIDLGGED</sequence>
<feature type="region of interest" description="Disordered" evidence="2">
    <location>
        <begin position="1"/>
        <end position="20"/>
    </location>
</feature>
<evidence type="ECO:0000256" key="2">
    <source>
        <dbReference type="SAM" id="MobiDB-lite"/>
    </source>
</evidence>
<protein>
    <submittedName>
        <fullName evidence="3">Tripartite-type tricarboxylate transporter receptor subunit TctC</fullName>
    </submittedName>
</protein>
<comment type="caution">
    <text evidence="3">The sequence shown here is derived from an EMBL/GenBank/DDBJ whole genome shotgun (WGS) entry which is preliminary data.</text>
</comment>
<dbReference type="RefSeq" id="WP_246348746.1">
    <property type="nucleotide sequence ID" value="NZ_BAAALL010000002.1"/>
</dbReference>
<name>A0A7Z0K8M6_9MICC</name>
<dbReference type="EMBL" id="JACCFY010000001">
    <property type="protein sequence ID" value="NYJ77809.1"/>
    <property type="molecule type" value="Genomic_DNA"/>
</dbReference>
<dbReference type="PANTHER" id="PTHR42928">
    <property type="entry name" value="TRICARBOXYLATE-BINDING PROTEIN"/>
    <property type="match status" value="1"/>
</dbReference>
<evidence type="ECO:0000313" key="4">
    <source>
        <dbReference type="Proteomes" id="UP000535437"/>
    </source>
</evidence>
<keyword evidence="3" id="KW-0675">Receptor</keyword>
<feature type="compositionally biased region" description="Low complexity" evidence="2">
    <location>
        <begin position="10"/>
        <end position="20"/>
    </location>
</feature>
<dbReference type="Proteomes" id="UP000535437">
    <property type="component" value="Unassembled WGS sequence"/>
</dbReference>
<dbReference type="CDD" id="cd07012">
    <property type="entry name" value="PBP2_Bug_TTT"/>
    <property type="match status" value="1"/>
</dbReference>